<dbReference type="AlphaFoldDB" id="A0A6J4Q5G2"/>
<dbReference type="FunFam" id="3.30.1130.10:FF:000001">
    <property type="entry name" value="GTP cyclohydrolase 1"/>
    <property type="match status" value="1"/>
</dbReference>
<dbReference type="PANTHER" id="PTHR11109">
    <property type="entry name" value="GTP CYCLOHYDROLASE I"/>
    <property type="match status" value="1"/>
</dbReference>
<dbReference type="NCBIfam" id="TIGR00063">
    <property type="entry name" value="folE"/>
    <property type="match status" value="1"/>
</dbReference>
<dbReference type="PANTHER" id="PTHR11109:SF7">
    <property type="entry name" value="GTP CYCLOHYDROLASE 1"/>
    <property type="match status" value="1"/>
</dbReference>
<evidence type="ECO:0000256" key="1">
    <source>
        <dbReference type="ARBA" id="ARBA00001052"/>
    </source>
</evidence>
<dbReference type="PROSITE" id="PS00860">
    <property type="entry name" value="GTP_CYCLOHYDROL_1_2"/>
    <property type="match status" value="1"/>
</dbReference>
<dbReference type="InterPro" id="IPR001474">
    <property type="entry name" value="GTP_CycHdrlase_I"/>
</dbReference>
<protein>
    <recommendedName>
        <fullName evidence="6">GTP cyclohydrolase 1</fullName>
        <ecNumber evidence="6">3.5.4.16</ecNumber>
    </recommendedName>
    <alternativeName>
        <fullName evidence="6">GTP cyclohydrolase I</fullName>
        <shortName evidence="6">GTP-CH-I</shortName>
    </alternativeName>
</protein>
<dbReference type="NCBIfam" id="NF006825">
    <property type="entry name" value="PRK09347.1-2"/>
    <property type="match status" value="1"/>
</dbReference>
<evidence type="ECO:0000313" key="8">
    <source>
        <dbReference type="EMBL" id="CAA9434532.1"/>
    </source>
</evidence>
<evidence type="ECO:0000256" key="3">
    <source>
        <dbReference type="ARBA" id="ARBA00008085"/>
    </source>
</evidence>
<dbReference type="SUPFAM" id="SSF55620">
    <property type="entry name" value="Tetrahydrobiopterin biosynthesis enzymes-like"/>
    <property type="match status" value="1"/>
</dbReference>
<dbReference type="GO" id="GO:0046654">
    <property type="term" value="P:tetrahydrofolate biosynthetic process"/>
    <property type="evidence" value="ECO:0007669"/>
    <property type="project" value="UniProtKB-UniRule"/>
</dbReference>
<evidence type="ECO:0000256" key="2">
    <source>
        <dbReference type="ARBA" id="ARBA00005080"/>
    </source>
</evidence>
<feature type="binding site" evidence="6">
    <location>
        <position position="79"/>
    </location>
    <ligand>
        <name>Zn(2+)</name>
        <dbReference type="ChEBI" id="CHEBI:29105"/>
    </ligand>
</feature>
<dbReference type="Pfam" id="PF01227">
    <property type="entry name" value="GTP_cyclohydroI"/>
    <property type="match status" value="1"/>
</dbReference>
<evidence type="ECO:0000256" key="6">
    <source>
        <dbReference type="HAMAP-Rule" id="MF_00223"/>
    </source>
</evidence>
<dbReference type="GO" id="GO:0006730">
    <property type="term" value="P:one-carbon metabolic process"/>
    <property type="evidence" value="ECO:0007669"/>
    <property type="project" value="UniProtKB-UniRule"/>
</dbReference>
<name>A0A6J4Q5G2_9ACTN</name>
<keyword evidence="5 6" id="KW-0378">Hydrolase</keyword>
<proteinExistence type="inferred from homology"/>
<feature type="domain" description="GTP cyclohydrolase I" evidence="7">
    <location>
        <begin position="7"/>
        <end position="183"/>
    </location>
</feature>
<comment type="pathway">
    <text evidence="2 6">Cofactor biosynthesis; 7,8-dihydroneopterin triphosphate biosynthesis; 7,8-dihydroneopterin triphosphate from GTP: step 1/1.</text>
</comment>
<accession>A0A6J4Q5G2</accession>
<dbReference type="InterPro" id="IPR020602">
    <property type="entry name" value="GTP_CycHdrlase_I_dom"/>
</dbReference>
<comment type="similarity">
    <text evidence="3 6">Belongs to the GTP cyclohydrolase I family.</text>
</comment>
<evidence type="ECO:0000256" key="4">
    <source>
        <dbReference type="ARBA" id="ARBA00022563"/>
    </source>
</evidence>
<keyword evidence="6" id="KW-0547">Nucleotide-binding</keyword>
<dbReference type="NCBIfam" id="NF006826">
    <property type="entry name" value="PRK09347.1-3"/>
    <property type="match status" value="1"/>
</dbReference>
<feature type="binding site" evidence="6">
    <location>
        <position position="76"/>
    </location>
    <ligand>
        <name>Zn(2+)</name>
        <dbReference type="ChEBI" id="CHEBI:29105"/>
    </ligand>
</feature>
<dbReference type="InterPro" id="IPR043133">
    <property type="entry name" value="GTP-CH-I_C/QueF"/>
</dbReference>
<dbReference type="UniPathway" id="UPA00848">
    <property type="reaction ID" value="UER00151"/>
</dbReference>
<comment type="catalytic activity">
    <reaction evidence="1 6">
        <text>GTP + H2O = 7,8-dihydroneopterin 3'-triphosphate + formate + H(+)</text>
        <dbReference type="Rhea" id="RHEA:17473"/>
        <dbReference type="ChEBI" id="CHEBI:15377"/>
        <dbReference type="ChEBI" id="CHEBI:15378"/>
        <dbReference type="ChEBI" id="CHEBI:15740"/>
        <dbReference type="ChEBI" id="CHEBI:37565"/>
        <dbReference type="ChEBI" id="CHEBI:58462"/>
        <dbReference type="EC" id="3.5.4.16"/>
    </reaction>
</comment>
<dbReference type="GO" id="GO:0006729">
    <property type="term" value="P:tetrahydrobiopterin biosynthetic process"/>
    <property type="evidence" value="ECO:0007669"/>
    <property type="project" value="TreeGrafter"/>
</dbReference>
<dbReference type="Gene3D" id="1.10.286.10">
    <property type="match status" value="1"/>
</dbReference>
<dbReference type="Gene3D" id="3.30.1130.10">
    <property type="match status" value="1"/>
</dbReference>
<sequence length="191" mass="20555">MIDERRIARAVREILLAIGEDPEREGLLETPERVAEAYTQLFAGLAKDPARHLEGGFAEEARDLILIRDLPVASLCEHHLLPFTGKAHVGYIPNGRVAGFSELARVVEDYAKRPQLQERLTAQIADALHEKLGSSGAIIVIEAEHTCMSMRGAEVPGAVAVTAAARGVFEEDVARRAEVLALISGGGSGSR</sequence>
<organism evidence="8">
    <name type="scientific">uncultured Rubrobacteraceae bacterium</name>
    <dbReference type="NCBI Taxonomy" id="349277"/>
    <lineage>
        <taxon>Bacteria</taxon>
        <taxon>Bacillati</taxon>
        <taxon>Actinomycetota</taxon>
        <taxon>Rubrobacteria</taxon>
        <taxon>Rubrobacterales</taxon>
        <taxon>Rubrobacteraceae</taxon>
        <taxon>environmental samples</taxon>
    </lineage>
</organism>
<keyword evidence="4 6" id="KW-0554">One-carbon metabolism</keyword>
<dbReference type="GO" id="GO:0005525">
    <property type="term" value="F:GTP binding"/>
    <property type="evidence" value="ECO:0007669"/>
    <property type="project" value="UniProtKB-KW"/>
</dbReference>
<dbReference type="PROSITE" id="PS00859">
    <property type="entry name" value="GTP_CYCLOHYDROL_1_1"/>
    <property type="match status" value="1"/>
</dbReference>
<evidence type="ECO:0000256" key="5">
    <source>
        <dbReference type="ARBA" id="ARBA00022801"/>
    </source>
</evidence>
<dbReference type="GO" id="GO:0005737">
    <property type="term" value="C:cytoplasm"/>
    <property type="evidence" value="ECO:0007669"/>
    <property type="project" value="TreeGrafter"/>
</dbReference>
<dbReference type="InterPro" id="IPR018234">
    <property type="entry name" value="GTP_CycHdrlase_I_CS"/>
</dbReference>
<dbReference type="FunFam" id="1.10.286.10:FF:000001">
    <property type="entry name" value="GTP cyclohydrolase 1"/>
    <property type="match status" value="1"/>
</dbReference>
<dbReference type="GO" id="GO:0008270">
    <property type="term" value="F:zinc ion binding"/>
    <property type="evidence" value="ECO:0007669"/>
    <property type="project" value="UniProtKB-UniRule"/>
</dbReference>
<dbReference type="GO" id="GO:0003934">
    <property type="term" value="F:GTP cyclohydrolase I activity"/>
    <property type="evidence" value="ECO:0007669"/>
    <property type="project" value="UniProtKB-UniRule"/>
</dbReference>
<evidence type="ECO:0000259" key="7">
    <source>
        <dbReference type="Pfam" id="PF01227"/>
    </source>
</evidence>
<dbReference type="HAMAP" id="MF_00223">
    <property type="entry name" value="FolE"/>
    <property type="match status" value="1"/>
</dbReference>
<feature type="binding site" evidence="6">
    <location>
        <position position="147"/>
    </location>
    <ligand>
        <name>Zn(2+)</name>
        <dbReference type="ChEBI" id="CHEBI:29105"/>
    </ligand>
</feature>
<dbReference type="EMBL" id="CADCVC010000067">
    <property type="protein sequence ID" value="CAA9434532.1"/>
    <property type="molecule type" value="Genomic_DNA"/>
</dbReference>
<reference evidence="8" key="1">
    <citation type="submission" date="2020-02" db="EMBL/GenBank/DDBJ databases">
        <authorList>
            <person name="Meier V. D."/>
        </authorList>
    </citation>
    <scope>NUCLEOTIDE SEQUENCE</scope>
    <source>
        <strain evidence="8">AVDCRST_MAG80</strain>
    </source>
</reference>
<keyword evidence="6" id="KW-0342">GTP-binding</keyword>
<comment type="subunit">
    <text evidence="6">Homopolymer.</text>
</comment>
<keyword evidence="6" id="KW-0862">Zinc</keyword>
<gene>
    <name evidence="6" type="primary">folE</name>
    <name evidence="8" type="ORF">AVDCRST_MAG80-809</name>
</gene>
<keyword evidence="6" id="KW-0479">Metal-binding</keyword>
<dbReference type="InterPro" id="IPR043134">
    <property type="entry name" value="GTP-CH-I_N"/>
</dbReference>
<dbReference type="EC" id="3.5.4.16" evidence="6"/>